<keyword evidence="2" id="KW-1185">Reference proteome</keyword>
<evidence type="ECO:0000313" key="1">
    <source>
        <dbReference type="EMBL" id="CAG8696837.1"/>
    </source>
</evidence>
<sequence>VLTNQQESSEENGLLSWVEDQSELSQKRLLKKRGKICSNACNKCKRDKKKCDGDFETKKACTNCIDRKRECKFSNVRRKPRTNVQNVQNIQQLISRMEIIEKELKNLIEEISLIKQIKNIFFKIINPSTTNEQVIELRKRLFEELSKESENQQYFEDNDNISTESPTS</sequence>
<organism evidence="1 2">
    <name type="scientific">Scutellospora calospora</name>
    <dbReference type="NCBI Taxonomy" id="85575"/>
    <lineage>
        <taxon>Eukaryota</taxon>
        <taxon>Fungi</taxon>
        <taxon>Fungi incertae sedis</taxon>
        <taxon>Mucoromycota</taxon>
        <taxon>Glomeromycotina</taxon>
        <taxon>Glomeromycetes</taxon>
        <taxon>Diversisporales</taxon>
        <taxon>Gigasporaceae</taxon>
        <taxon>Scutellospora</taxon>
    </lineage>
</organism>
<accession>A0ACA9P932</accession>
<feature type="non-terminal residue" evidence="1">
    <location>
        <position position="168"/>
    </location>
</feature>
<reference evidence="1" key="1">
    <citation type="submission" date="2021-06" db="EMBL/GenBank/DDBJ databases">
        <authorList>
            <person name="Kallberg Y."/>
            <person name="Tangrot J."/>
            <person name="Rosling A."/>
        </authorList>
    </citation>
    <scope>NUCLEOTIDE SEQUENCE</scope>
    <source>
        <strain evidence="1">AU212A</strain>
    </source>
</reference>
<proteinExistence type="predicted"/>
<name>A0ACA9P932_9GLOM</name>
<protein>
    <submittedName>
        <fullName evidence="1">9355_t:CDS:1</fullName>
    </submittedName>
</protein>
<dbReference type="EMBL" id="CAJVPM010037955">
    <property type="protein sequence ID" value="CAG8696837.1"/>
    <property type="molecule type" value="Genomic_DNA"/>
</dbReference>
<feature type="non-terminal residue" evidence="1">
    <location>
        <position position="1"/>
    </location>
</feature>
<comment type="caution">
    <text evidence="1">The sequence shown here is derived from an EMBL/GenBank/DDBJ whole genome shotgun (WGS) entry which is preliminary data.</text>
</comment>
<gene>
    <name evidence="1" type="ORF">SCALOS_LOCUS10349</name>
</gene>
<evidence type="ECO:0000313" key="2">
    <source>
        <dbReference type="Proteomes" id="UP000789860"/>
    </source>
</evidence>
<dbReference type="Proteomes" id="UP000789860">
    <property type="component" value="Unassembled WGS sequence"/>
</dbReference>